<feature type="compositionally biased region" description="Basic and acidic residues" evidence="1">
    <location>
        <begin position="1"/>
        <end position="16"/>
    </location>
</feature>
<keyword evidence="2" id="KW-0472">Membrane</keyword>
<keyword evidence="2" id="KW-1133">Transmembrane helix</keyword>
<proteinExistence type="predicted"/>
<feature type="compositionally biased region" description="Basic residues" evidence="1">
    <location>
        <begin position="17"/>
        <end position="26"/>
    </location>
</feature>
<keyword evidence="4" id="KW-1185">Reference proteome</keyword>
<dbReference type="Proteomes" id="UP001050691">
    <property type="component" value="Unassembled WGS sequence"/>
</dbReference>
<feature type="transmembrane region" description="Helical" evidence="2">
    <location>
        <begin position="74"/>
        <end position="93"/>
    </location>
</feature>
<comment type="caution">
    <text evidence="3">The sequence shown here is derived from an EMBL/GenBank/DDBJ whole genome shotgun (WGS) entry which is preliminary data.</text>
</comment>
<feature type="region of interest" description="Disordered" evidence="1">
    <location>
        <begin position="1"/>
        <end position="41"/>
    </location>
</feature>
<evidence type="ECO:0000256" key="2">
    <source>
        <dbReference type="SAM" id="Phobius"/>
    </source>
</evidence>
<evidence type="ECO:0000256" key="1">
    <source>
        <dbReference type="SAM" id="MobiDB-lite"/>
    </source>
</evidence>
<dbReference type="AlphaFoldDB" id="A0AAV5AAD6"/>
<gene>
    <name evidence="3" type="ORF">Clacol_004374</name>
</gene>
<keyword evidence="2" id="KW-0812">Transmembrane</keyword>
<sequence length="112" mass="12392">MIEDNLKGVAKGERIGGKNRKGKAQAKNKGSGIDEDKKPNGMQIPTILSLDGGLMPGLKMNTEMGTKQYHLGGYWYLILIGDLWNLGYFIAVLDVKGGEEITILQKRKEEKE</sequence>
<dbReference type="EMBL" id="BPWL01000005">
    <property type="protein sequence ID" value="GJJ10148.1"/>
    <property type="molecule type" value="Genomic_DNA"/>
</dbReference>
<evidence type="ECO:0000313" key="3">
    <source>
        <dbReference type="EMBL" id="GJJ10148.1"/>
    </source>
</evidence>
<accession>A0AAV5AAD6</accession>
<organism evidence="3 4">
    <name type="scientific">Clathrus columnatus</name>
    <dbReference type="NCBI Taxonomy" id="1419009"/>
    <lineage>
        <taxon>Eukaryota</taxon>
        <taxon>Fungi</taxon>
        <taxon>Dikarya</taxon>
        <taxon>Basidiomycota</taxon>
        <taxon>Agaricomycotina</taxon>
        <taxon>Agaricomycetes</taxon>
        <taxon>Phallomycetidae</taxon>
        <taxon>Phallales</taxon>
        <taxon>Clathraceae</taxon>
        <taxon>Clathrus</taxon>
    </lineage>
</organism>
<protein>
    <submittedName>
        <fullName evidence="3">Uncharacterized protein</fullName>
    </submittedName>
</protein>
<reference evidence="3" key="1">
    <citation type="submission" date="2021-10" db="EMBL/GenBank/DDBJ databases">
        <title>De novo Genome Assembly of Clathrus columnatus (Basidiomycota, Fungi) Using Illumina and Nanopore Sequence Data.</title>
        <authorList>
            <person name="Ogiso-Tanaka E."/>
            <person name="Itagaki H."/>
            <person name="Hosoya T."/>
            <person name="Hosaka K."/>
        </authorList>
    </citation>
    <scope>NUCLEOTIDE SEQUENCE</scope>
    <source>
        <strain evidence="3">MO-923</strain>
    </source>
</reference>
<name>A0AAV5AAD6_9AGAM</name>
<evidence type="ECO:0000313" key="4">
    <source>
        <dbReference type="Proteomes" id="UP001050691"/>
    </source>
</evidence>